<comment type="caution">
    <text evidence="2">The sequence shown here is derived from an EMBL/GenBank/DDBJ whole genome shotgun (WGS) entry which is preliminary data.</text>
</comment>
<name>A0A540X174_9BACT</name>
<protein>
    <recommendedName>
        <fullName evidence="4">Lipoprotein</fullName>
    </recommendedName>
</protein>
<dbReference type="RefSeq" id="WP_141643280.1">
    <property type="nucleotide sequence ID" value="NZ_VIFM01000053.1"/>
</dbReference>
<evidence type="ECO:0000256" key="1">
    <source>
        <dbReference type="SAM" id="SignalP"/>
    </source>
</evidence>
<keyword evidence="3" id="KW-1185">Reference proteome</keyword>
<organism evidence="2 3">
    <name type="scientific">Myxococcus llanfairpwllgwyngyllgogerychwyrndrobwllllantysiliogogogochensis</name>
    <dbReference type="NCBI Taxonomy" id="2590453"/>
    <lineage>
        <taxon>Bacteria</taxon>
        <taxon>Pseudomonadati</taxon>
        <taxon>Myxococcota</taxon>
        <taxon>Myxococcia</taxon>
        <taxon>Myxococcales</taxon>
        <taxon>Cystobacterineae</taxon>
        <taxon>Myxococcaceae</taxon>
        <taxon>Myxococcus</taxon>
    </lineage>
</organism>
<dbReference type="OrthoDB" id="5518162at2"/>
<reference evidence="2 3" key="1">
    <citation type="submission" date="2019-06" db="EMBL/GenBank/DDBJ databases">
        <authorList>
            <person name="Livingstone P."/>
            <person name="Whitworth D."/>
        </authorList>
    </citation>
    <scope>NUCLEOTIDE SEQUENCE [LARGE SCALE GENOMIC DNA]</scope>
    <source>
        <strain evidence="2 3">AM401</strain>
    </source>
</reference>
<dbReference type="Proteomes" id="UP000315369">
    <property type="component" value="Unassembled WGS sequence"/>
</dbReference>
<feature type="chain" id="PRO_5022191814" description="Lipoprotein" evidence="1">
    <location>
        <begin position="26"/>
        <end position="127"/>
    </location>
</feature>
<gene>
    <name evidence="2" type="ORF">FJV41_15630</name>
</gene>
<keyword evidence="1" id="KW-0732">Signal</keyword>
<evidence type="ECO:0000313" key="2">
    <source>
        <dbReference type="EMBL" id="TQF15012.1"/>
    </source>
</evidence>
<dbReference type="EMBL" id="VIFM01000053">
    <property type="protein sequence ID" value="TQF15012.1"/>
    <property type="molecule type" value="Genomic_DNA"/>
</dbReference>
<feature type="signal peptide" evidence="1">
    <location>
        <begin position="1"/>
        <end position="25"/>
    </location>
</feature>
<evidence type="ECO:0000313" key="3">
    <source>
        <dbReference type="Proteomes" id="UP000315369"/>
    </source>
</evidence>
<dbReference type="AlphaFoldDB" id="A0A540X174"/>
<proteinExistence type="predicted"/>
<dbReference type="PROSITE" id="PS51257">
    <property type="entry name" value="PROKAR_LIPOPROTEIN"/>
    <property type="match status" value="1"/>
</dbReference>
<accession>A0A540X174</accession>
<evidence type="ECO:0008006" key="4">
    <source>
        <dbReference type="Google" id="ProtNLM"/>
    </source>
</evidence>
<sequence length="127" mass="13129">MNRSLFVLVSVVGSLLLAGCGGASAGDDCDEAGSFVCQENVLALECRTGTWREVPCRGPLGCRESDEAVRCDTSGNVAGDACSSSSEGRGLCRQDGKAVLECRQGVLVETATCATCEVDNSEVTCQP</sequence>